<evidence type="ECO:0000313" key="9">
    <source>
        <dbReference type="Proteomes" id="UP000516349"/>
    </source>
</evidence>
<reference evidence="7 9" key="1">
    <citation type="submission" date="2020-08" db="EMBL/GenBank/DDBJ databases">
        <title>Complete genome sequence of Entomobacter blattae G55GP.</title>
        <authorList>
            <person name="Poehlein A."/>
            <person name="Guzman J."/>
            <person name="Daniel R."/>
            <person name="Vilcinskas A."/>
        </authorList>
    </citation>
    <scope>NUCLEOTIDE SEQUENCE [LARGE SCALE GENOMIC DNA]</scope>
    <source>
        <strain evidence="7 9">G55GP</strain>
    </source>
</reference>
<evidence type="ECO:0000256" key="4">
    <source>
        <dbReference type="ARBA" id="ARBA00023136"/>
    </source>
</evidence>
<evidence type="ECO:0000256" key="5">
    <source>
        <dbReference type="SAM" id="MobiDB-lite"/>
    </source>
</evidence>
<keyword evidence="9" id="KW-1185">Reference proteome</keyword>
<dbReference type="Pfam" id="PF05101">
    <property type="entry name" value="VirB3"/>
    <property type="match status" value="1"/>
</dbReference>
<feature type="transmembrane region" description="Helical" evidence="6">
    <location>
        <begin position="24"/>
        <end position="57"/>
    </location>
</feature>
<dbReference type="AlphaFoldDB" id="A0A7H1NP47"/>
<dbReference type="Proteomes" id="UP000516349">
    <property type="component" value="Chromosome"/>
</dbReference>
<dbReference type="InterPro" id="IPR007792">
    <property type="entry name" value="T4SS_VirB3/TrbD/AvhB"/>
</dbReference>
<dbReference type="KEGG" id="ebla:JGUZn3_03000"/>
<comment type="subcellular location">
    <subcellularLocation>
        <location evidence="1">Membrane</location>
    </subcellularLocation>
</comment>
<protein>
    <submittedName>
        <fullName evidence="7">Type IV secretory pathway, VirB3-like protein</fullName>
    </submittedName>
</protein>
<evidence type="ECO:0000313" key="7">
    <source>
        <dbReference type="EMBL" id="QNT77557.1"/>
    </source>
</evidence>
<evidence type="ECO:0000256" key="1">
    <source>
        <dbReference type="ARBA" id="ARBA00004370"/>
    </source>
</evidence>
<feature type="region of interest" description="Disordered" evidence="5">
    <location>
        <begin position="92"/>
        <end position="115"/>
    </location>
</feature>
<keyword evidence="2 6" id="KW-0812">Transmembrane</keyword>
<organism evidence="7 9">
    <name type="scientific">Entomobacter blattae</name>
    <dbReference type="NCBI Taxonomy" id="2762277"/>
    <lineage>
        <taxon>Bacteria</taxon>
        <taxon>Pseudomonadati</taxon>
        <taxon>Pseudomonadota</taxon>
        <taxon>Alphaproteobacteria</taxon>
        <taxon>Acetobacterales</taxon>
        <taxon>Acetobacteraceae</taxon>
        <taxon>Entomobacter</taxon>
    </lineage>
</organism>
<accession>A0A7H1NP47</accession>
<gene>
    <name evidence="7" type="ORF">JGUZn3_03000</name>
    <name evidence="8" type="ORF">JGUZn3_12410</name>
</gene>
<evidence type="ECO:0000313" key="8">
    <source>
        <dbReference type="EMBL" id="QNT78467.1"/>
    </source>
</evidence>
<keyword evidence="3 6" id="KW-1133">Transmembrane helix</keyword>
<evidence type="ECO:0000256" key="3">
    <source>
        <dbReference type="ARBA" id="ARBA00022989"/>
    </source>
</evidence>
<keyword evidence="4 6" id="KW-0472">Membrane</keyword>
<sequence length="115" mass="13206">MPHSHMLLKGITRLPTFFGVPRDIAIGILMVSACLFMLIHIWALVIFAVLFGTAYALSKHDDRIFRVLFLFLKTKLFNSWKNPFHRLWRGTSYAPAPYGSPYLPYRKTKTGESSS</sequence>
<dbReference type="EMBL" id="CP060244">
    <property type="protein sequence ID" value="QNT78467.1"/>
    <property type="molecule type" value="Genomic_DNA"/>
</dbReference>
<evidence type="ECO:0000256" key="2">
    <source>
        <dbReference type="ARBA" id="ARBA00022692"/>
    </source>
</evidence>
<dbReference type="KEGG" id="ebla:JGUZn3_12410"/>
<dbReference type="EMBL" id="CP060244">
    <property type="protein sequence ID" value="QNT77557.1"/>
    <property type="molecule type" value="Genomic_DNA"/>
</dbReference>
<evidence type="ECO:0000256" key="6">
    <source>
        <dbReference type="SAM" id="Phobius"/>
    </source>
</evidence>
<dbReference type="RefSeq" id="WP_203412736.1">
    <property type="nucleotide sequence ID" value="NZ_CP060244.1"/>
</dbReference>
<proteinExistence type="predicted"/>
<name>A0A7H1NP47_9PROT</name>
<dbReference type="GO" id="GO:0016020">
    <property type="term" value="C:membrane"/>
    <property type="evidence" value="ECO:0007669"/>
    <property type="project" value="UniProtKB-SubCell"/>
</dbReference>